<reference evidence="3" key="1">
    <citation type="submission" date="2017-02" db="UniProtKB">
        <authorList>
            <consortium name="WormBaseParasite"/>
        </authorList>
    </citation>
    <scope>IDENTIFICATION</scope>
</reference>
<dbReference type="Proteomes" id="UP000268014">
    <property type="component" value="Unassembled WGS sequence"/>
</dbReference>
<sequence length="86" mass="9620">MVRRVFYRLYFQSNSPGESICVPPVLLSPVLSRPIRSVHPTTTSPLPIHGSVMNFHVSYWCSADYASKSTSLTLTNTVINGRYMAD</sequence>
<name>A0A0N4WE38_HAEPC</name>
<evidence type="ECO:0000313" key="1">
    <source>
        <dbReference type="EMBL" id="VDO36026.1"/>
    </source>
</evidence>
<dbReference type="WBParaSite" id="HPLM_0000888601-mRNA-1">
    <property type="protein sequence ID" value="HPLM_0000888601-mRNA-1"/>
    <property type="gene ID" value="HPLM_0000888601"/>
</dbReference>
<evidence type="ECO:0000313" key="3">
    <source>
        <dbReference type="WBParaSite" id="HPLM_0000888601-mRNA-1"/>
    </source>
</evidence>
<dbReference type="AlphaFoldDB" id="A0A0N4WE38"/>
<protein>
    <submittedName>
        <fullName evidence="3">Secreted protein</fullName>
    </submittedName>
</protein>
<accession>A0A0N4WE38</accession>
<dbReference type="EMBL" id="UZAF01016948">
    <property type="protein sequence ID" value="VDO36026.1"/>
    <property type="molecule type" value="Genomic_DNA"/>
</dbReference>
<gene>
    <name evidence="1" type="ORF">HPLM_LOCUS8878</name>
</gene>
<keyword evidence="2" id="KW-1185">Reference proteome</keyword>
<evidence type="ECO:0000313" key="2">
    <source>
        <dbReference type="Proteomes" id="UP000268014"/>
    </source>
</evidence>
<reference evidence="1 2" key="2">
    <citation type="submission" date="2018-11" db="EMBL/GenBank/DDBJ databases">
        <authorList>
            <consortium name="Pathogen Informatics"/>
        </authorList>
    </citation>
    <scope>NUCLEOTIDE SEQUENCE [LARGE SCALE GENOMIC DNA]</scope>
    <source>
        <strain evidence="1 2">MHpl1</strain>
    </source>
</reference>
<organism evidence="3">
    <name type="scientific">Haemonchus placei</name>
    <name type="common">Barber's pole worm</name>
    <dbReference type="NCBI Taxonomy" id="6290"/>
    <lineage>
        <taxon>Eukaryota</taxon>
        <taxon>Metazoa</taxon>
        <taxon>Ecdysozoa</taxon>
        <taxon>Nematoda</taxon>
        <taxon>Chromadorea</taxon>
        <taxon>Rhabditida</taxon>
        <taxon>Rhabditina</taxon>
        <taxon>Rhabditomorpha</taxon>
        <taxon>Strongyloidea</taxon>
        <taxon>Trichostrongylidae</taxon>
        <taxon>Haemonchus</taxon>
    </lineage>
</organism>
<proteinExistence type="predicted"/>